<evidence type="ECO:0000259" key="1">
    <source>
        <dbReference type="PROSITE" id="PS51736"/>
    </source>
</evidence>
<dbReference type="HOGENOM" id="CLU_082093_3_0_2"/>
<dbReference type="InterPro" id="IPR009061">
    <property type="entry name" value="DNA-bd_dom_put_sf"/>
</dbReference>
<dbReference type="Gene3D" id="3.40.50.1390">
    <property type="entry name" value="Resolvase, N-terminal catalytic domain"/>
    <property type="match status" value="1"/>
</dbReference>
<keyword evidence="3" id="KW-1185">Reference proteome</keyword>
<dbReference type="PROSITE" id="PS51736">
    <property type="entry name" value="RECOMBINASES_3"/>
    <property type="match status" value="1"/>
</dbReference>
<dbReference type="InterPro" id="IPR041657">
    <property type="entry name" value="HTH_17"/>
</dbReference>
<dbReference type="eggNOG" id="arCOG03164">
    <property type="taxonomic scope" value="Archaea"/>
</dbReference>
<dbReference type="InterPro" id="IPR051491">
    <property type="entry name" value="Recombinase/Transposase-rel"/>
</dbReference>
<dbReference type="InterPro" id="IPR006119">
    <property type="entry name" value="Resolv_N"/>
</dbReference>
<dbReference type="PANTHER" id="PTHR36172">
    <property type="match status" value="1"/>
</dbReference>
<dbReference type="Gene3D" id="1.10.1660.10">
    <property type="match status" value="1"/>
</dbReference>
<dbReference type="Pfam" id="PF00239">
    <property type="entry name" value="Resolvase"/>
    <property type="match status" value="1"/>
</dbReference>
<dbReference type="Pfam" id="PF12728">
    <property type="entry name" value="HTH_17"/>
    <property type="match status" value="1"/>
</dbReference>
<organism evidence="2 3">
    <name type="scientific">Metallosphaera yellowstonensis MK1</name>
    <dbReference type="NCBI Taxonomy" id="671065"/>
    <lineage>
        <taxon>Archaea</taxon>
        <taxon>Thermoproteota</taxon>
        <taxon>Thermoprotei</taxon>
        <taxon>Sulfolobales</taxon>
        <taxon>Sulfolobaceae</taxon>
        <taxon>Metallosphaera</taxon>
    </lineage>
</organism>
<dbReference type="SUPFAM" id="SSF46955">
    <property type="entry name" value="Putative DNA-binding domain"/>
    <property type="match status" value="1"/>
</dbReference>
<proteinExistence type="predicted"/>
<gene>
    <name evidence="2" type="ORF">MetMK1DRAFT_00014490</name>
</gene>
<dbReference type="PANTHER" id="PTHR36172:SF1">
    <property type="entry name" value="RESOLVASE-RELATED"/>
    <property type="match status" value="1"/>
</dbReference>
<protein>
    <recommendedName>
        <fullName evidence="1">Resolvase/invertase-type recombinase catalytic domain-containing protein</fullName>
    </recommendedName>
</protein>
<reference evidence="2 3" key="1">
    <citation type="submission" date="2012-01" db="EMBL/GenBank/DDBJ databases">
        <title>Improved High-Quality Draft sequence of Metallosphaera yellowstonensis MK1.</title>
        <authorList>
            <consortium name="US DOE Joint Genome Institute"/>
            <person name="Lucas S."/>
            <person name="Han J."/>
            <person name="Cheng J.-F."/>
            <person name="Goodwin L."/>
            <person name="Pitluck S."/>
            <person name="Peters L."/>
            <person name="Teshima H."/>
            <person name="Detter J.C."/>
            <person name="Han C."/>
            <person name="Tapia R."/>
            <person name="Land M."/>
            <person name="Hauser L."/>
            <person name="Kyrpides N."/>
            <person name="Kozubal M."/>
            <person name="Macur R.E."/>
            <person name="Jay Z."/>
            <person name="Inskeep W."/>
            <person name="Woyke T."/>
        </authorList>
    </citation>
    <scope>NUCLEOTIDE SEQUENCE [LARGE SCALE GENOMIC DNA]</scope>
    <source>
        <strain evidence="2 3">MK1</strain>
    </source>
</reference>
<dbReference type="SUPFAM" id="SSF53041">
    <property type="entry name" value="Resolvase-like"/>
    <property type="match status" value="1"/>
</dbReference>
<dbReference type="STRING" id="671065.MetMK1DRAFT_00014490"/>
<evidence type="ECO:0000313" key="3">
    <source>
        <dbReference type="Proteomes" id="UP000003980"/>
    </source>
</evidence>
<dbReference type="GO" id="GO:0003677">
    <property type="term" value="F:DNA binding"/>
    <property type="evidence" value="ECO:0007669"/>
    <property type="project" value="InterPro"/>
</dbReference>
<feature type="domain" description="Resolvase/invertase-type recombinase catalytic" evidence="1">
    <location>
        <begin position="54"/>
        <end position="107"/>
    </location>
</feature>
<dbReference type="Proteomes" id="UP000003980">
    <property type="component" value="Unassembled WGS sequence"/>
</dbReference>
<dbReference type="GO" id="GO:0000150">
    <property type="term" value="F:DNA strand exchange activity"/>
    <property type="evidence" value="ECO:0007669"/>
    <property type="project" value="InterPro"/>
</dbReference>
<name>H2C450_9CREN</name>
<evidence type="ECO:0000313" key="2">
    <source>
        <dbReference type="EMBL" id="EHP70945.1"/>
    </source>
</evidence>
<accession>H2C450</accession>
<dbReference type="AlphaFoldDB" id="H2C450"/>
<dbReference type="EMBL" id="JH597761">
    <property type="protein sequence ID" value="EHP70945.1"/>
    <property type="molecule type" value="Genomic_DNA"/>
</dbReference>
<dbReference type="InterPro" id="IPR036162">
    <property type="entry name" value="Resolvase-like_N_sf"/>
</dbReference>
<sequence>MLRPKEVRQRLGISYATVREYVKKGYIKPVLEIGKWRFREKDLEKLMGIVRKRKVILYARVSSNTRKDDLVNQVKYLEENVKEYYQVITDVGSSLNVKRKGPSSYLE</sequence>